<dbReference type="PROSITE" id="PS50007">
    <property type="entry name" value="PIPLC_X_DOMAIN"/>
    <property type="match status" value="1"/>
</dbReference>
<dbReference type="SUPFAM" id="SSF51695">
    <property type="entry name" value="PLC-like phosphodiesterases"/>
    <property type="match status" value="1"/>
</dbReference>
<accession>A0A6L2PRE9</accession>
<sequence>MLRYNLNFHFRFHYHALVVHQHARSLPLKHPFQNSSAFRIKSDEAELSMLAGALSPLVKVHPADHQDGFFRTNVSLGRLSLPGGWELGNNATPTDGDHCLPYWAASFLGDQLVHMDCLKIRPTWMWDHRQLRSLSLGALFIPGTHNSACYKSSFTRKDTFSRYLLTQDTGVWGQLVHGIRYLDLRVGYYPPGNKTQTKDHGTRHSSYRFWVNHDMIRVGPLLPVLREVKQFLQKTKGEIVILDLHRFPVGFHGRPARHRRLVALLTRELRSIALPSSSVSASTLLRDIWDRDDNCRLIVTYGDKNTAAESAWLWGPLSQVWGNQQTPSGLRTFLQQSMDNAKQRSPGLWAAMAELTPTPLDVMFNPTGSLRAMADAVNRNLTSWFRNQWWPYANIVATDFFLGNNLIDVAVAANLRKINMVQS</sequence>
<dbReference type="Gene3D" id="3.20.20.190">
    <property type="entry name" value="Phosphatidylinositol (PI) phosphodiesterase"/>
    <property type="match status" value="1"/>
</dbReference>
<organism evidence="1 2">
    <name type="scientific">Coptotermes formosanus</name>
    <name type="common">Formosan subterranean termite</name>
    <dbReference type="NCBI Taxonomy" id="36987"/>
    <lineage>
        <taxon>Eukaryota</taxon>
        <taxon>Metazoa</taxon>
        <taxon>Ecdysozoa</taxon>
        <taxon>Arthropoda</taxon>
        <taxon>Hexapoda</taxon>
        <taxon>Insecta</taxon>
        <taxon>Pterygota</taxon>
        <taxon>Neoptera</taxon>
        <taxon>Polyneoptera</taxon>
        <taxon>Dictyoptera</taxon>
        <taxon>Blattodea</taxon>
        <taxon>Blattoidea</taxon>
        <taxon>Termitoidae</taxon>
        <taxon>Rhinotermitidae</taxon>
        <taxon>Coptotermes</taxon>
    </lineage>
</organism>
<comment type="caution">
    <text evidence="1">The sequence shown here is derived from an EMBL/GenBank/DDBJ whole genome shotgun (WGS) entry which is preliminary data.</text>
</comment>
<dbReference type="GO" id="GO:0006629">
    <property type="term" value="P:lipid metabolic process"/>
    <property type="evidence" value="ECO:0007669"/>
    <property type="project" value="InterPro"/>
</dbReference>
<keyword evidence="2" id="KW-1185">Reference proteome</keyword>
<gene>
    <name evidence="1" type="ORF">Cfor_12070</name>
</gene>
<dbReference type="EMBL" id="BLKM01000504">
    <property type="protein sequence ID" value="GFG34834.1"/>
    <property type="molecule type" value="Genomic_DNA"/>
</dbReference>
<evidence type="ECO:0000313" key="2">
    <source>
        <dbReference type="Proteomes" id="UP000502823"/>
    </source>
</evidence>
<evidence type="ECO:0000313" key="1">
    <source>
        <dbReference type="EMBL" id="GFG34834.1"/>
    </source>
</evidence>
<proteinExistence type="predicted"/>
<protein>
    <recommendedName>
        <fullName evidence="3">Phosphatidylinositol-specific phospholipase C X domain-containing protein</fullName>
    </recommendedName>
</protein>
<dbReference type="Proteomes" id="UP000502823">
    <property type="component" value="Unassembled WGS sequence"/>
</dbReference>
<dbReference type="InParanoid" id="A0A6L2PRE9"/>
<dbReference type="InterPro" id="IPR017946">
    <property type="entry name" value="PLC-like_Pdiesterase_TIM-brl"/>
</dbReference>
<name>A0A6L2PRE9_COPFO</name>
<dbReference type="OrthoDB" id="2015280at2759"/>
<dbReference type="PANTHER" id="PTHR13593:SF103">
    <property type="entry name" value="RE10370P"/>
    <property type="match status" value="1"/>
</dbReference>
<dbReference type="PANTHER" id="PTHR13593">
    <property type="match status" value="1"/>
</dbReference>
<reference evidence="2" key="1">
    <citation type="submission" date="2020-01" db="EMBL/GenBank/DDBJ databases">
        <title>Draft genome sequence of the Termite Coptotermes fromosanus.</title>
        <authorList>
            <person name="Itakura S."/>
            <person name="Yosikawa Y."/>
            <person name="Umezawa K."/>
        </authorList>
    </citation>
    <scope>NUCLEOTIDE SEQUENCE [LARGE SCALE GENOMIC DNA]</scope>
</reference>
<evidence type="ECO:0008006" key="3">
    <source>
        <dbReference type="Google" id="ProtNLM"/>
    </source>
</evidence>
<dbReference type="GO" id="GO:0008081">
    <property type="term" value="F:phosphoric diester hydrolase activity"/>
    <property type="evidence" value="ECO:0007669"/>
    <property type="project" value="InterPro"/>
</dbReference>
<dbReference type="InterPro" id="IPR051057">
    <property type="entry name" value="PI-PLC_domain"/>
</dbReference>
<dbReference type="AlphaFoldDB" id="A0A6L2PRE9"/>
<dbReference type="FunCoup" id="A0A6L2PRE9">
    <property type="interactions" value="9"/>
</dbReference>